<dbReference type="OrthoDB" id="9775594at2"/>
<keyword evidence="4" id="KW-1185">Reference proteome</keyword>
<feature type="domain" description="Fe/B12 periplasmic-binding" evidence="2">
    <location>
        <begin position="45"/>
        <end position="352"/>
    </location>
</feature>
<dbReference type="PANTHER" id="PTHR30535">
    <property type="entry name" value="VITAMIN B12-BINDING PROTEIN"/>
    <property type="match status" value="1"/>
</dbReference>
<evidence type="ECO:0000313" key="3">
    <source>
        <dbReference type="EMBL" id="SBS36660.1"/>
    </source>
</evidence>
<dbReference type="InterPro" id="IPR002491">
    <property type="entry name" value="ABC_transptr_periplasmic_BD"/>
</dbReference>
<dbReference type="RefSeq" id="WP_067019531.1">
    <property type="nucleotide sequence ID" value="NZ_FLOB01000014.1"/>
</dbReference>
<dbReference type="Proteomes" id="UP000092544">
    <property type="component" value="Unassembled WGS sequence"/>
</dbReference>
<reference evidence="3 4" key="1">
    <citation type="submission" date="2016-06" db="EMBL/GenBank/DDBJ databases">
        <authorList>
            <person name="Kjaerup R.B."/>
            <person name="Dalgaard T.S."/>
            <person name="Juul-Madsen H.R."/>
        </authorList>
    </citation>
    <scope>NUCLEOTIDE SEQUENCE [LARGE SCALE GENOMIC DNA]</scope>
    <source>
        <strain evidence="3 4">CECT 8886</strain>
    </source>
</reference>
<dbReference type="Pfam" id="PF01497">
    <property type="entry name" value="Peripla_BP_2"/>
    <property type="match status" value="1"/>
</dbReference>
<proteinExistence type="predicted"/>
<dbReference type="STRING" id="1792290.MSP8886_03795"/>
<keyword evidence="1" id="KW-0732">Signal</keyword>
<organism evidence="3 4">
    <name type="scientific">Marinomonas spartinae</name>
    <dbReference type="NCBI Taxonomy" id="1792290"/>
    <lineage>
        <taxon>Bacteria</taxon>
        <taxon>Pseudomonadati</taxon>
        <taxon>Pseudomonadota</taxon>
        <taxon>Gammaproteobacteria</taxon>
        <taxon>Oceanospirillales</taxon>
        <taxon>Oceanospirillaceae</taxon>
        <taxon>Marinomonas</taxon>
    </lineage>
</organism>
<accession>A0A1A8TRE4</accession>
<evidence type="ECO:0000256" key="1">
    <source>
        <dbReference type="SAM" id="SignalP"/>
    </source>
</evidence>
<feature type="chain" id="PRO_5008379233" evidence="1">
    <location>
        <begin position="23"/>
        <end position="382"/>
    </location>
</feature>
<dbReference type="AlphaFoldDB" id="A0A1A8TRE4"/>
<evidence type="ECO:0000259" key="2">
    <source>
        <dbReference type="PROSITE" id="PS50983"/>
    </source>
</evidence>
<dbReference type="PROSITE" id="PS50983">
    <property type="entry name" value="FE_B12_PBP"/>
    <property type="match status" value="1"/>
</dbReference>
<gene>
    <name evidence="3" type="primary">btuF_2</name>
    <name evidence="3" type="ORF">MSP8886_03795</name>
</gene>
<feature type="signal peptide" evidence="1">
    <location>
        <begin position="1"/>
        <end position="22"/>
    </location>
</feature>
<name>A0A1A8TRE4_9GAMM</name>
<dbReference type="InterPro" id="IPR050902">
    <property type="entry name" value="ABC_Transporter_SBP"/>
</dbReference>
<sequence>MRYLASRFAFILVGFFSLAAYAVTYPMTVTDMAGRHVTIKSEPKRIVLQDGRDVLMLAVLDKKNPFKLVVAWNNILKKDDSGFWTRLTTQWPSANKILDMNFGDGGQLNLEEVLTHRPDLLVAELRSKPTLEQGGVIKTLAKLNIPVLFVDTAENPIKDAPASVKLLGKVLNKEKNGDAYFNFYQKQLKIVDDGVKAAVAKQGGKRPNVFIEAHAGVKGPDDCCFTHNNFGWADLVEAAGGNNLGSDVLTAPSGVVAMEKVLEMKPDVYVMTGSQWKGRSKSIALPLGYDVTQKEVQNSFKHLLARPGFKQMKAYHDHRIYGAYHQFYNHPYNIVGVEGLAKDFYPKEFKNLHPTQTYQTILARFTDIKSDKNLTLFAHAKE</sequence>
<dbReference type="EMBL" id="FLOB01000014">
    <property type="protein sequence ID" value="SBS36660.1"/>
    <property type="molecule type" value="Genomic_DNA"/>
</dbReference>
<dbReference type="SUPFAM" id="SSF53807">
    <property type="entry name" value="Helical backbone' metal receptor"/>
    <property type="match status" value="1"/>
</dbReference>
<dbReference type="PANTHER" id="PTHR30535:SF34">
    <property type="entry name" value="MOLYBDATE-BINDING PROTEIN MOLA"/>
    <property type="match status" value="1"/>
</dbReference>
<dbReference type="Gene3D" id="3.40.50.1980">
    <property type="entry name" value="Nitrogenase molybdenum iron protein domain"/>
    <property type="match status" value="2"/>
</dbReference>
<evidence type="ECO:0000313" key="4">
    <source>
        <dbReference type="Proteomes" id="UP000092544"/>
    </source>
</evidence>
<protein>
    <submittedName>
        <fullName evidence="3">Vitamin B12-binding protein</fullName>
    </submittedName>
</protein>